<evidence type="ECO:0000313" key="9">
    <source>
        <dbReference type="EMBL" id="MCE5975013.1"/>
    </source>
</evidence>
<evidence type="ECO:0000256" key="3">
    <source>
        <dbReference type="ARBA" id="ARBA00022723"/>
    </source>
</evidence>
<evidence type="ECO:0000256" key="5">
    <source>
        <dbReference type="ARBA" id="ARBA00023004"/>
    </source>
</evidence>
<reference evidence="9 10" key="1">
    <citation type="submission" date="2021-12" db="EMBL/GenBank/DDBJ databases">
        <title>Sinirhodobacter sp. WL0062 is a bacterium isolated from seawater.</title>
        <authorList>
            <person name="Wang L."/>
            <person name="He W."/>
            <person name="Zhang D.-F."/>
        </authorList>
    </citation>
    <scope>NUCLEOTIDE SEQUENCE [LARGE SCALE GENOMIC DNA]</scope>
    <source>
        <strain evidence="9 10">WL0062</strain>
    </source>
</reference>
<keyword evidence="4" id="KW-0560">Oxidoreductase</keyword>
<organism evidence="9 10">
    <name type="scientific">Rhodobacter flavimaris</name>
    <dbReference type="NCBI Taxonomy" id="2907145"/>
    <lineage>
        <taxon>Bacteria</taxon>
        <taxon>Pseudomonadati</taxon>
        <taxon>Pseudomonadota</taxon>
        <taxon>Alphaproteobacteria</taxon>
        <taxon>Rhodobacterales</taxon>
        <taxon>Rhodobacter group</taxon>
        <taxon>Rhodobacter</taxon>
    </lineage>
</organism>
<keyword evidence="5" id="KW-0408">Iron</keyword>
<evidence type="ECO:0000313" key="10">
    <source>
        <dbReference type="Proteomes" id="UP001521181"/>
    </source>
</evidence>
<dbReference type="InterPro" id="IPR048037">
    <property type="entry name" value="DmmA-like_C"/>
</dbReference>
<proteinExistence type="predicted"/>
<dbReference type="Pfam" id="PF22289">
    <property type="entry name" value="DmmA-like_C"/>
    <property type="match status" value="1"/>
</dbReference>
<sequence length="200" mass="21052">MPRTEFSPSIASRPVYAGLTSQGATPAIMLADAEGAEALIDLAGQDASVMDRAHLIYIPAGAPHGPRLAALGARLYHEAPSFAACLERYRQALAEAHMGSQLYLAGTEGLIGQATAEALAAGLPADAIHTEHRGSVARRMQCVHCKGVTENVTTDPFICAHCGLTLFVRDHFSRRLGAFQGVCVDAETPGIVPPAQEIKP</sequence>
<dbReference type="Pfam" id="PF22290">
    <property type="entry name" value="DmmA-like_N"/>
    <property type="match status" value="1"/>
</dbReference>
<keyword evidence="6" id="KW-0411">Iron-sulfur</keyword>
<feature type="domain" description="Dimethylamine monooxygenase subunit DmmA-like C-terminal" evidence="7">
    <location>
        <begin position="139"/>
        <end position="182"/>
    </location>
</feature>
<protein>
    <submittedName>
        <fullName evidence="9">Uncharacterized protein</fullName>
    </submittedName>
</protein>
<dbReference type="EMBL" id="JAJUOS010000016">
    <property type="protein sequence ID" value="MCE5975013.1"/>
    <property type="molecule type" value="Genomic_DNA"/>
</dbReference>
<evidence type="ECO:0000259" key="7">
    <source>
        <dbReference type="Pfam" id="PF22289"/>
    </source>
</evidence>
<feature type="domain" description="Dimethylamine monooxygenase subunit DmmA-like N-terminal" evidence="8">
    <location>
        <begin position="9"/>
        <end position="128"/>
    </location>
</feature>
<keyword evidence="3" id="KW-0479">Metal-binding</keyword>
<evidence type="ECO:0000256" key="2">
    <source>
        <dbReference type="ARBA" id="ARBA00022714"/>
    </source>
</evidence>
<gene>
    <name evidence="9" type="ORF">LZA78_16160</name>
</gene>
<evidence type="ECO:0000256" key="6">
    <source>
        <dbReference type="ARBA" id="ARBA00023014"/>
    </source>
</evidence>
<dbReference type="RefSeq" id="WP_233677947.1">
    <property type="nucleotide sequence ID" value="NZ_JAJUOS010000016.1"/>
</dbReference>
<keyword evidence="1" id="KW-0285">Flavoprotein</keyword>
<dbReference type="InterPro" id="IPR054582">
    <property type="entry name" value="DmmA-like_N"/>
</dbReference>
<keyword evidence="2" id="KW-0001">2Fe-2S</keyword>
<name>A0ABS8YZB4_9RHOB</name>
<dbReference type="Proteomes" id="UP001521181">
    <property type="component" value="Unassembled WGS sequence"/>
</dbReference>
<dbReference type="NCBIfam" id="NF041259">
    <property type="entry name" value="mono_DmmA_fam"/>
    <property type="match status" value="1"/>
</dbReference>
<evidence type="ECO:0000256" key="4">
    <source>
        <dbReference type="ARBA" id="ARBA00023002"/>
    </source>
</evidence>
<keyword evidence="10" id="KW-1185">Reference proteome</keyword>
<comment type="caution">
    <text evidence="9">The sequence shown here is derived from an EMBL/GenBank/DDBJ whole genome shotgun (WGS) entry which is preliminary data.</text>
</comment>
<evidence type="ECO:0000259" key="8">
    <source>
        <dbReference type="Pfam" id="PF22290"/>
    </source>
</evidence>
<accession>A0ABS8YZB4</accession>
<evidence type="ECO:0000256" key="1">
    <source>
        <dbReference type="ARBA" id="ARBA00022630"/>
    </source>
</evidence>